<evidence type="ECO:0000256" key="1">
    <source>
        <dbReference type="SAM" id="MobiDB-lite"/>
    </source>
</evidence>
<comment type="caution">
    <text evidence="3">The sequence shown here is derived from an EMBL/GenBank/DDBJ whole genome shotgun (WGS) entry which is preliminary data.</text>
</comment>
<evidence type="ECO:0000259" key="2">
    <source>
        <dbReference type="Pfam" id="PF03364"/>
    </source>
</evidence>
<dbReference type="Proteomes" id="UP000284824">
    <property type="component" value="Unassembled WGS sequence"/>
</dbReference>
<dbReference type="Pfam" id="PF03364">
    <property type="entry name" value="Polyketide_cyc"/>
    <property type="match status" value="1"/>
</dbReference>
<organism evidence="3 4">
    <name type="scientific">Nonomuraea polychroma</name>
    <dbReference type="NCBI Taxonomy" id="46176"/>
    <lineage>
        <taxon>Bacteria</taxon>
        <taxon>Bacillati</taxon>
        <taxon>Actinomycetota</taxon>
        <taxon>Actinomycetes</taxon>
        <taxon>Streptosporangiales</taxon>
        <taxon>Streptosporangiaceae</taxon>
        <taxon>Nonomuraea</taxon>
    </lineage>
</organism>
<dbReference type="SUPFAM" id="SSF55961">
    <property type="entry name" value="Bet v1-like"/>
    <property type="match status" value="1"/>
</dbReference>
<proteinExistence type="predicted"/>
<protein>
    <submittedName>
        <fullName evidence="3">Polyketide cyclase/dehydrase/lipid transport protein</fullName>
    </submittedName>
</protein>
<dbReference type="Gene3D" id="3.30.530.20">
    <property type="match status" value="1"/>
</dbReference>
<feature type="region of interest" description="Disordered" evidence="1">
    <location>
        <begin position="53"/>
        <end position="72"/>
    </location>
</feature>
<sequence length="72" mass="8042">MIGHTDNAVEIDAPIGFVWAQTNDVRTWPGLFTEYAKVEVLEEADDRVVFRLTMHPDEQGGADSPRGEGRRA</sequence>
<evidence type="ECO:0000313" key="4">
    <source>
        <dbReference type="Proteomes" id="UP000284824"/>
    </source>
</evidence>
<dbReference type="InterPro" id="IPR023393">
    <property type="entry name" value="START-like_dom_sf"/>
</dbReference>
<dbReference type="AlphaFoldDB" id="A0A438MAB8"/>
<dbReference type="InterPro" id="IPR005031">
    <property type="entry name" value="COQ10_START"/>
</dbReference>
<gene>
    <name evidence="3" type="ORF">EDD27_5309</name>
</gene>
<reference evidence="3 4" key="1">
    <citation type="submission" date="2019-01" db="EMBL/GenBank/DDBJ databases">
        <title>Sequencing the genomes of 1000 actinobacteria strains.</title>
        <authorList>
            <person name="Klenk H.-P."/>
        </authorList>
    </citation>
    <scope>NUCLEOTIDE SEQUENCE [LARGE SCALE GENOMIC DNA]</scope>
    <source>
        <strain evidence="3 4">DSM 43925</strain>
    </source>
</reference>
<feature type="domain" description="Coenzyme Q-binding protein COQ10 START" evidence="2">
    <location>
        <begin position="11"/>
        <end position="50"/>
    </location>
</feature>
<accession>A0A438MAB8</accession>
<keyword evidence="4" id="KW-1185">Reference proteome</keyword>
<dbReference type="RefSeq" id="WP_127934720.1">
    <property type="nucleotide sequence ID" value="NZ_SAUN01000001.1"/>
</dbReference>
<dbReference type="EMBL" id="SAUN01000001">
    <property type="protein sequence ID" value="RVX42669.1"/>
    <property type="molecule type" value="Genomic_DNA"/>
</dbReference>
<evidence type="ECO:0000313" key="3">
    <source>
        <dbReference type="EMBL" id="RVX42669.1"/>
    </source>
</evidence>
<dbReference type="OrthoDB" id="156693at2"/>
<name>A0A438MAB8_9ACTN</name>